<dbReference type="EMBL" id="JACHFL010000030">
    <property type="protein sequence ID" value="MBB5366186.1"/>
    <property type="molecule type" value="Genomic_DNA"/>
</dbReference>
<dbReference type="Proteomes" id="UP000552709">
    <property type="component" value="Unassembled WGS sequence"/>
</dbReference>
<keyword evidence="1" id="KW-0472">Membrane</keyword>
<evidence type="ECO:0000313" key="3">
    <source>
        <dbReference type="Proteomes" id="UP000552709"/>
    </source>
</evidence>
<keyword evidence="3" id="KW-1185">Reference proteome</keyword>
<evidence type="ECO:0008006" key="4">
    <source>
        <dbReference type="Google" id="ProtNLM"/>
    </source>
</evidence>
<dbReference type="AlphaFoldDB" id="A0A7W8JZP9"/>
<gene>
    <name evidence="2" type="ORF">HNQ08_005315</name>
</gene>
<dbReference type="RefSeq" id="WP_184138053.1">
    <property type="nucleotide sequence ID" value="NZ_JACHFL010000030.1"/>
</dbReference>
<keyword evidence="1" id="KW-1133">Transmembrane helix</keyword>
<evidence type="ECO:0000256" key="1">
    <source>
        <dbReference type="SAM" id="Phobius"/>
    </source>
</evidence>
<feature type="transmembrane region" description="Helical" evidence="1">
    <location>
        <begin position="88"/>
        <end position="111"/>
    </location>
</feature>
<feature type="transmembrane region" description="Helical" evidence="1">
    <location>
        <begin position="50"/>
        <end position="68"/>
    </location>
</feature>
<evidence type="ECO:0000313" key="2">
    <source>
        <dbReference type="EMBL" id="MBB5366186.1"/>
    </source>
</evidence>
<keyword evidence="1" id="KW-0812">Transmembrane</keyword>
<organism evidence="2 3">
    <name type="scientific">Deinococcus humi</name>
    <dbReference type="NCBI Taxonomy" id="662880"/>
    <lineage>
        <taxon>Bacteria</taxon>
        <taxon>Thermotogati</taxon>
        <taxon>Deinococcota</taxon>
        <taxon>Deinococci</taxon>
        <taxon>Deinococcales</taxon>
        <taxon>Deinococcaceae</taxon>
        <taxon>Deinococcus</taxon>
    </lineage>
</organism>
<comment type="caution">
    <text evidence="2">The sequence shown here is derived from an EMBL/GenBank/DDBJ whole genome shotgun (WGS) entry which is preliminary data.</text>
</comment>
<protein>
    <recommendedName>
        <fullName evidence="4">DUF4267 domain-containing protein</fullName>
    </recommendedName>
</protein>
<accession>A0A7W8JZP9</accession>
<name>A0A7W8JZP9_9DEIO</name>
<proteinExistence type="predicted"/>
<reference evidence="2 3" key="1">
    <citation type="submission" date="2020-08" db="EMBL/GenBank/DDBJ databases">
        <title>Genomic Encyclopedia of Type Strains, Phase IV (KMG-IV): sequencing the most valuable type-strain genomes for metagenomic binning, comparative biology and taxonomic classification.</title>
        <authorList>
            <person name="Goeker M."/>
        </authorList>
    </citation>
    <scope>NUCLEOTIDE SEQUENCE [LARGE SCALE GENOMIC DNA]</scope>
    <source>
        <strain evidence="2 3">DSM 27939</strain>
    </source>
</reference>
<sequence length="124" mass="13131">MIKTSRYAHALGWYSLALGTTELLASKPLADALGVPDRTRWLRMFGARELAHAALVFTLPTVGVWSRVMGDVMDLAALGAALKPENPARGRVGAALGIVMVTTVIDTLCALQLTRVGGRASVSE</sequence>